<dbReference type="Proteomes" id="UP000051086">
    <property type="component" value="Unassembled WGS sequence"/>
</dbReference>
<dbReference type="Proteomes" id="UP000051887">
    <property type="component" value="Unassembled WGS sequence"/>
</dbReference>
<keyword evidence="1" id="KW-0812">Transmembrane</keyword>
<reference evidence="3 5" key="2">
    <citation type="submission" date="2015-09" db="EMBL/GenBank/DDBJ databases">
        <authorList>
            <consortium name="Swine Surveillance"/>
        </authorList>
    </citation>
    <scope>NUCLEOTIDE SEQUENCE [LARGE SCALE GENOMIC DNA]</scope>
    <source>
        <strain evidence="3 5">5120</strain>
    </source>
</reference>
<evidence type="ECO:0000313" key="4">
    <source>
        <dbReference type="Proteomes" id="UP000051086"/>
    </source>
</evidence>
<organism evidence="3 5">
    <name type="scientific">Thalassovita autumnalis</name>
    <dbReference type="NCBI Taxonomy" id="2072972"/>
    <lineage>
        <taxon>Bacteria</taxon>
        <taxon>Pseudomonadati</taxon>
        <taxon>Pseudomonadota</taxon>
        <taxon>Alphaproteobacteria</taxon>
        <taxon>Rhodobacterales</taxon>
        <taxon>Roseobacteraceae</taxon>
        <taxon>Thalassovita</taxon>
    </lineage>
</organism>
<dbReference type="RefSeq" id="WP_058244617.1">
    <property type="nucleotide sequence ID" value="NZ_CYSB01000030.1"/>
</dbReference>
<sequence length="70" mass="7320">MSIADANTSFETAASPRKSLSGEVIAFLIAVVLLALWGLSIFTFGLPGLYIPAVAAVPVVYLLLLVITRG</sequence>
<proteinExistence type="predicted"/>
<evidence type="ECO:0000313" key="2">
    <source>
        <dbReference type="EMBL" id="CUH68356.1"/>
    </source>
</evidence>
<dbReference type="AlphaFoldDB" id="A0A0P1FWV1"/>
<keyword evidence="1" id="KW-1133">Transmembrane helix</keyword>
<reference evidence="2 4" key="1">
    <citation type="submission" date="2015-09" db="EMBL/GenBank/DDBJ databases">
        <authorList>
            <person name="Rodrigo-Torres L."/>
            <person name="Arahal D.R."/>
        </authorList>
    </citation>
    <scope>NUCLEOTIDE SEQUENCE [LARGE SCALE GENOMIC DNA]</scope>
    <source>
        <strain evidence="2 4">CECT 5118</strain>
    </source>
</reference>
<name>A0A0P1FWV1_9RHOB</name>
<protein>
    <submittedName>
        <fullName evidence="3">Uncharacterized protein</fullName>
    </submittedName>
</protein>
<dbReference type="EMBL" id="CYSB01000030">
    <property type="protein sequence ID" value="CUH68356.1"/>
    <property type="molecule type" value="Genomic_DNA"/>
</dbReference>
<dbReference type="EMBL" id="CYSC01000040">
    <property type="protein sequence ID" value="CUH73477.1"/>
    <property type="molecule type" value="Genomic_DNA"/>
</dbReference>
<feature type="transmembrane region" description="Helical" evidence="1">
    <location>
        <begin position="49"/>
        <end position="67"/>
    </location>
</feature>
<keyword evidence="1" id="KW-0472">Membrane</keyword>
<gene>
    <name evidence="2" type="ORF">TL5118_02607</name>
    <name evidence="3" type="ORF">TL5120_03286</name>
</gene>
<evidence type="ECO:0000313" key="3">
    <source>
        <dbReference type="EMBL" id="CUH73477.1"/>
    </source>
</evidence>
<accession>A0A0P1FWV1</accession>
<feature type="transmembrane region" description="Helical" evidence="1">
    <location>
        <begin position="24"/>
        <end position="43"/>
    </location>
</feature>
<keyword evidence="4" id="KW-1185">Reference proteome</keyword>
<evidence type="ECO:0000313" key="5">
    <source>
        <dbReference type="Proteomes" id="UP000051887"/>
    </source>
</evidence>
<evidence type="ECO:0000256" key="1">
    <source>
        <dbReference type="SAM" id="Phobius"/>
    </source>
</evidence>